<feature type="non-terminal residue" evidence="7">
    <location>
        <position position="1"/>
    </location>
</feature>
<evidence type="ECO:0000256" key="4">
    <source>
        <dbReference type="ARBA" id="ARBA00023136"/>
    </source>
</evidence>
<keyword evidence="8" id="KW-1185">Reference proteome</keyword>
<dbReference type="InterPro" id="IPR051495">
    <property type="entry name" value="Epithelial_Barrier/Signaling"/>
</dbReference>
<evidence type="ECO:0008006" key="9">
    <source>
        <dbReference type="Google" id="ProtNLM"/>
    </source>
</evidence>
<feature type="domain" description="AMOP" evidence="5">
    <location>
        <begin position="77"/>
        <end position="230"/>
    </location>
</feature>
<dbReference type="PANTHER" id="PTHR13802:SF52">
    <property type="entry name" value="MUCIN-4"/>
    <property type="match status" value="1"/>
</dbReference>
<evidence type="ECO:0000259" key="5">
    <source>
        <dbReference type="PROSITE" id="PS50856"/>
    </source>
</evidence>
<dbReference type="InterPro" id="IPR001846">
    <property type="entry name" value="VWF_type-D"/>
</dbReference>
<sequence length="546" mass="63484">DAGSLRLGQLRTSIDPNLYRDRKNYKTSDITFGFIAINLTDPTILGKDMKQSPTIWSRPMPLAWYFKTQWEREYGNNGRWKEHFCHDWFQQESYADRFARVVFRCPCTLQQAEMDRGRFSPDLECNVIDRKCDTFHRGAQHCLKTGRPSIGGSGQTCCYDNYSQLLQTADTVYGGRPSRAYIYGKHPFKMRMMIPVLSEWLHDTMPFFFCCKWQAKEDNAHTCQMYNYWRTSQDCSSYQAPVIGSVYGDPHFVTFDRYNYTMNVKGEYTLVHVDNAIHKLGRRFEQVPRNRRTDPPLNATALMAVAARDNISSIVEFRLRPVAARWRYQMYVIVDKEYVFWWDESMRLQNFKGVTLYQPASIQNMSHVIAMFDSGAGVEVMTDGGHLTVHVYMPYTFMIRRVCGCGNRTGGLLGLYSRDFRDDFTLPNGQQISLQSTQEDIHMRFGKAWRVQERVAIGDPNQVASLFHHDAIPFAYYDDPNFLPDFGLPPRLPDWAEHLRPEMDSVCADSVPCQYDYVITLNKDYAKVTKQHEAYALYLANEANRK</sequence>
<evidence type="ECO:0000256" key="2">
    <source>
        <dbReference type="ARBA" id="ARBA00022692"/>
    </source>
</evidence>
<keyword evidence="2" id="KW-0812">Transmembrane</keyword>
<dbReference type="EMBL" id="OC935895">
    <property type="protein sequence ID" value="CAD7660718.1"/>
    <property type="molecule type" value="Genomic_DNA"/>
</dbReference>
<gene>
    <name evidence="7" type="ORF">ONB1V03_LOCUS17281</name>
</gene>
<evidence type="ECO:0000259" key="6">
    <source>
        <dbReference type="PROSITE" id="PS51233"/>
    </source>
</evidence>
<keyword evidence="3" id="KW-1133">Transmembrane helix</keyword>
<keyword evidence="4" id="KW-0472">Membrane</keyword>
<dbReference type="PROSITE" id="PS50856">
    <property type="entry name" value="AMOP"/>
    <property type="match status" value="1"/>
</dbReference>
<dbReference type="OrthoDB" id="6406881at2759"/>
<comment type="subcellular location">
    <subcellularLocation>
        <location evidence="1">Membrane</location>
    </subcellularLocation>
</comment>
<name>A0A7R9MIG2_9ACAR</name>
<protein>
    <recommendedName>
        <fullName evidence="9">AMOP domain protein</fullName>
    </recommendedName>
</protein>
<dbReference type="Pfam" id="PF03782">
    <property type="entry name" value="AMOP"/>
    <property type="match status" value="1"/>
</dbReference>
<reference evidence="7" key="1">
    <citation type="submission" date="2020-11" db="EMBL/GenBank/DDBJ databases">
        <authorList>
            <person name="Tran Van P."/>
        </authorList>
    </citation>
    <scope>NUCLEOTIDE SEQUENCE</scope>
</reference>
<evidence type="ECO:0000313" key="8">
    <source>
        <dbReference type="Proteomes" id="UP000728032"/>
    </source>
</evidence>
<accession>A0A7R9MIG2</accession>
<dbReference type="PANTHER" id="PTHR13802">
    <property type="entry name" value="MUCIN 4-RELATED"/>
    <property type="match status" value="1"/>
</dbReference>
<evidence type="ECO:0000256" key="1">
    <source>
        <dbReference type="ARBA" id="ARBA00004370"/>
    </source>
</evidence>
<dbReference type="AlphaFoldDB" id="A0A7R9MIG2"/>
<dbReference type="GO" id="GO:0016020">
    <property type="term" value="C:membrane"/>
    <property type="evidence" value="ECO:0007669"/>
    <property type="project" value="UniProtKB-SubCell"/>
</dbReference>
<proteinExistence type="predicted"/>
<evidence type="ECO:0000313" key="7">
    <source>
        <dbReference type="EMBL" id="CAD7660718.1"/>
    </source>
</evidence>
<dbReference type="SMART" id="SM00723">
    <property type="entry name" value="AMOP"/>
    <property type="match status" value="1"/>
</dbReference>
<evidence type="ECO:0000256" key="3">
    <source>
        <dbReference type="ARBA" id="ARBA00022989"/>
    </source>
</evidence>
<dbReference type="EMBL" id="CAJPVJ010021070">
    <property type="protein sequence ID" value="CAG2177854.1"/>
    <property type="molecule type" value="Genomic_DNA"/>
</dbReference>
<dbReference type="InterPro" id="IPR005533">
    <property type="entry name" value="AMOP_dom"/>
</dbReference>
<dbReference type="PROSITE" id="PS51233">
    <property type="entry name" value="VWFD"/>
    <property type="match status" value="1"/>
</dbReference>
<organism evidence="7">
    <name type="scientific">Oppiella nova</name>
    <dbReference type="NCBI Taxonomy" id="334625"/>
    <lineage>
        <taxon>Eukaryota</taxon>
        <taxon>Metazoa</taxon>
        <taxon>Ecdysozoa</taxon>
        <taxon>Arthropoda</taxon>
        <taxon>Chelicerata</taxon>
        <taxon>Arachnida</taxon>
        <taxon>Acari</taxon>
        <taxon>Acariformes</taxon>
        <taxon>Sarcoptiformes</taxon>
        <taxon>Oribatida</taxon>
        <taxon>Brachypylina</taxon>
        <taxon>Oppioidea</taxon>
        <taxon>Oppiidae</taxon>
        <taxon>Oppiella</taxon>
    </lineage>
</organism>
<dbReference type="Proteomes" id="UP000728032">
    <property type="component" value="Unassembled WGS sequence"/>
</dbReference>
<feature type="domain" description="VWFD" evidence="6">
    <location>
        <begin position="242"/>
        <end position="460"/>
    </location>
</feature>
<feature type="non-terminal residue" evidence="7">
    <location>
        <position position="546"/>
    </location>
</feature>